<feature type="compositionally biased region" description="Low complexity" evidence="6">
    <location>
        <begin position="8"/>
        <end position="20"/>
    </location>
</feature>
<proteinExistence type="inferred from homology"/>
<dbReference type="GO" id="GO:0000472">
    <property type="term" value="P:endonucleolytic cleavage to generate mature 5'-end of SSU-rRNA from (SSU-rRNA, 5.8S rRNA, LSU-rRNA)"/>
    <property type="evidence" value="ECO:0007669"/>
    <property type="project" value="TreeGrafter"/>
</dbReference>
<comment type="subcellular location">
    <subcellularLocation>
        <location evidence="1">Nucleus</location>
        <location evidence="1">Nucleolus</location>
    </subcellularLocation>
</comment>
<dbReference type="GO" id="GO:0000480">
    <property type="term" value="P:endonucleolytic cleavage in 5'-ETS of tricistronic rRNA transcript (SSU-rRNA, 5.8S rRNA, LSU-rRNA)"/>
    <property type="evidence" value="ECO:0007669"/>
    <property type="project" value="TreeGrafter"/>
</dbReference>
<dbReference type="PANTHER" id="PTHR12311">
    <property type="entry name" value="ACTIVATOR OF BASAL TRANSCRIPTION 1"/>
    <property type="match status" value="1"/>
</dbReference>
<dbReference type="InterPro" id="IPR035979">
    <property type="entry name" value="RBD_domain_sf"/>
</dbReference>
<name>A0A9D4TPT3_CHLVU</name>
<evidence type="ECO:0000256" key="4">
    <source>
        <dbReference type="ARBA" id="ARBA00023242"/>
    </source>
</evidence>
<evidence type="ECO:0000256" key="6">
    <source>
        <dbReference type="SAM" id="MobiDB-lite"/>
    </source>
</evidence>
<dbReference type="OrthoDB" id="287393at2759"/>
<dbReference type="SMART" id="SM00360">
    <property type="entry name" value="RRM"/>
    <property type="match status" value="1"/>
</dbReference>
<reference evidence="8" key="1">
    <citation type="journal article" date="2019" name="Plant J.">
        <title>Chlorella vulgaris genome assembly and annotation reveals the molecular basis for metabolic acclimation to high light conditions.</title>
        <authorList>
            <person name="Cecchin M."/>
            <person name="Marcolungo L."/>
            <person name="Rossato M."/>
            <person name="Girolomoni L."/>
            <person name="Cosentino E."/>
            <person name="Cuine S."/>
            <person name="Li-Beisson Y."/>
            <person name="Delledonne M."/>
            <person name="Ballottari M."/>
        </authorList>
    </citation>
    <scope>NUCLEOTIDE SEQUENCE</scope>
    <source>
        <strain evidence="8">211/11P</strain>
    </source>
</reference>
<dbReference type="PANTHER" id="PTHR12311:SF7">
    <property type="entry name" value="ACTIVATOR OF BASAL TRANSCRIPTION 1"/>
    <property type="match status" value="1"/>
</dbReference>
<keyword evidence="9" id="KW-1185">Reference proteome</keyword>
<dbReference type="InterPro" id="IPR000504">
    <property type="entry name" value="RRM_dom"/>
</dbReference>
<evidence type="ECO:0000256" key="2">
    <source>
        <dbReference type="ARBA" id="ARBA00005819"/>
    </source>
</evidence>
<keyword evidence="4" id="KW-0539">Nucleus</keyword>
<protein>
    <recommendedName>
        <fullName evidence="7">RRM domain-containing protein</fullName>
    </recommendedName>
</protein>
<dbReference type="Pfam" id="PF00076">
    <property type="entry name" value="RRM_1"/>
    <property type="match status" value="1"/>
</dbReference>
<evidence type="ECO:0000256" key="3">
    <source>
        <dbReference type="ARBA" id="ARBA00022884"/>
    </source>
</evidence>
<evidence type="ECO:0000313" key="9">
    <source>
        <dbReference type="Proteomes" id="UP001055712"/>
    </source>
</evidence>
<feature type="domain" description="RRM" evidence="7">
    <location>
        <begin position="67"/>
        <end position="149"/>
    </location>
</feature>
<evidence type="ECO:0000256" key="5">
    <source>
        <dbReference type="PROSITE-ProRule" id="PRU00176"/>
    </source>
</evidence>
<accession>A0A9D4TPT3</accession>
<dbReference type="CDD" id="cd12263">
    <property type="entry name" value="RRM_ABT1_like"/>
    <property type="match status" value="1"/>
</dbReference>
<dbReference type="GO" id="GO:0003723">
    <property type="term" value="F:RNA binding"/>
    <property type="evidence" value="ECO:0007669"/>
    <property type="project" value="UniProtKB-UniRule"/>
</dbReference>
<dbReference type="Proteomes" id="UP001055712">
    <property type="component" value="Unassembled WGS sequence"/>
</dbReference>
<feature type="region of interest" description="Disordered" evidence="6">
    <location>
        <begin position="210"/>
        <end position="295"/>
    </location>
</feature>
<feature type="compositionally biased region" description="Low complexity" evidence="6">
    <location>
        <begin position="225"/>
        <end position="250"/>
    </location>
</feature>
<dbReference type="Gene3D" id="3.30.70.330">
    <property type="match status" value="1"/>
</dbReference>
<keyword evidence="3 5" id="KW-0694">RNA-binding</keyword>
<dbReference type="GO" id="GO:0034462">
    <property type="term" value="P:small-subunit processome assembly"/>
    <property type="evidence" value="ECO:0007669"/>
    <property type="project" value="TreeGrafter"/>
</dbReference>
<gene>
    <name evidence="8" type="ORF">D9Q98_009403</name>
</gene>
<evidence type="ECO:0000259" key="7">
    <source>
        <dbReference type="PROSITE" id="PS50102"/>
    </source>
</evidence>
<dbReference type="GO" id="GO:0000447">
    <property type="term" value="P:endonucleolytic cleavage in ITS1 to separate SSU-rRNA from 5.8S rRNA and LSU-rRNA from tricistronic rRNA transcript (SSU-rRNA, 5.8S rRNA, LSU-rRNA)"/>
    <property type="evidence" value="ECO:0007669"/>
    <property type="project" value="TreeGrafter"/>
</dbReference>
<comment type="caution">
    <text evidence="8">The sequence shown here is derived from an EMBL/GenBank/DDBJ whole genome shotgun (WGS) entry which is preliminary data.</text>
</comment>
<evidence type="ECO:0000256" key="1">
    <source>
        <dbReference type="ARBA" id="ARBA00004604"/>
    </source>
</evidence>
<feature type="region of interest" description="Disordered" evidence="6">
    <location>
        <begin position="1"/>
        <end position="53"/>
    </location>
</feature>
<dbReference type="SUPFAM" id="SSF54928">
    <property type="entry name" value="RNA-binding domain, RBD"/>
    <property type="match status" value="1"/>
</dbReference>
<comment type="similarity">
    <text evidence="2">Belongs to the ESF2/ABP1 family.</text>
</comment>
<evidence type="ECO:0000313" key="8">
    <source>
        <dbReference type="EMBL" id="KAI3431001.1"/>
    </source>
</evidence>
<reference evidence="8" key="2">
    <citation type="submission" date="2020-11" db="EMBL/GenBank/DDBJ databases">
        <authorList>
            <person name="Cecchin M."/>
            <person name="Marcolungo L."/>
            <person name="Rossato M."/>
            <person name="Girolomoni L."/>
            <person name="Cosentino E."/>
            <person name="Cuine S."/>
            <person name="Li-Beisson Y."/>
            <person name="Delledonne M."/>
            <person name="Ballottari M."/>
        </authorList>
    </citation>
    <scope>NUCLEOTIDE SEQUENCE</scope>
    <source>
        <strain evidence="8">211/11P</strain>
        <tissue evidence="8">Whole cell</tissue>
    </source>
</reference>
<dbReference type="GO" id="GO:0005730">
    <property type="term" value="C:nucleolus"/>
    <property type="evidence" value="ECO:0007669"/>
    <property type="project" value="UniProtKB-SubCell"/>
</dbReference>
<dbReference type="PROSITE" id="PS50102">
    <property type="entry name" value="RRM"/>
    <property type="match status" value="1"/>
</dbReference>
<organism evidence="8 9">
    <name type="scientific">Chlorella vulgaris</name>
    <name type="common">Green alga</name>
    <dbReference type="NCBI Taxonomy" id="3077"/>
    <lineage>
        <taxon>Eukaryota</taxon>
        <taxon>Viridiplantae</taxon>
        <taxon>Chlorophyta</taxon>
        <taxon>core chlorophytes</taxon>
        <taxon>Trebouxiophyceae</taxon>
        <taxon>Chlorellales</taxon>
        <taxon>Chlorellaceae</taxon>
        <taxon>Chlorella clade</taxon>
        <taxon>Chlorella</taxon>
    </lineage>
</organism>
<dbReference type="InterPro" id="IPR039119">
    <property type="entry name" value="ABT1/Esf2"/>
</dbReference>
<dbReference type="InterPro" id="IPR034353">
    <property type="entry name" value="ABT1/ESF2_RRM"/>
</dbReference>
<dbReference type="AlphaFoldDB" id="A0A9D4TPT3"/>
<dbReference type="InterPro" id="IPR012677">
    <property type="entry name" value="Nucleotide-bd_a/b_plait_sf"/>
</dbReference>
<dbReference type="EMBL" id="SIDB01000007">
    <property type="protein sequence ID" value="KAI3431001.1"/>
    <property type="molecule type" value="Genomic_DNA"/>
</dbReference>
<sequence>MAFLAKQGAAGAADTRTAQACKPAVDGPVPGDSPTAAAGGGTGGGASLPSLSRKKLEKLKEKYEKKGVVYISRIPPHLKPQKLRQLLEEHGEVGRLYLAPEDPALRRKRKQQGGNSGKNFTEGWVEFEDKAQAKQVAAMLNGQQMGGKRRSAYFYDLWCIKYLPKFKWDHLTEEINYQKAVREQRLAAEVSAAKRERDFYLSRVDKAKAVTAMSERKRKRDGTTSGEQQAAADGGGSAQAAAAGSEPAVAKQQLGEGGSKDEGQQQQQQGKGGAGGAKVLRMYGQRQAKADPVTDAAAPMLSSGLLKLIAGKAPQ</sequence>